<accession>A0A8H7EAF7</accession>
<dbReference type="EMBL" id="JAAABM010000030">
    <property type="protein sequence ID" value="KAF7670666.1"/>
    <property type="molecule type" value="Genomic_DNA"/>
</dbReference>
<keyword evidence="2" id="KW-1185">Reference proteome</keyword>
<comment type="caution">
    <text evidence="1">The sequence shown here is derived from an EMBL/GenBank/DDBJ whole genome shotgun (WGS) entry which is preliminary data.</text>
</comment>
<reference evidence="1" key="2">
    <citation type="submission" date="2020-08" db="EMBL/GenBank/DDBJ databases">
        <title>Draft Genome Sequence of Cumin Blight Pathogen Alternaria burnsii.</title>
        <authorList>
            <person name="Feng Z."/>
        </authorList>
    </citation>
    <scope>NUCLEOTIDE SEQUENCE</scope>
    <source>
        <strain evidence="1">CBS107.38</strain>
    </source>
</reference>
<dbReference type="GeneID" id="62209470"/>
<evidence type="ECO:0000313" key="2">
    <source>
        <dbReference type="Proteomes" id="UP000596902"/>
    </source>
</evidence>
<protein>
    <submittedName>
        <fullName evidence="1">Uncharacterized protein</fullName>
    </submittedName>
</protein>
<dbReference type="RefSeq" id="XP_038781061.1">
    <property type="nucleotide sequence ID" value="XM_038936292.1"/>
</dbReference>
<proteinExistence type="predicted"/>
<evidence type="ECO:0000313" key="1">
    <source>
        <dbReference type="EMBL" id="KAF7670666.1"/>
    </source>
</evidence>
<organism evidence="1 2">
    <name type="scientific">Alternaria burnsii</name>
    <dbReference type="NCBI Taxonomy" id="1187904"/>
    <lineage>
        <taxon>Eukaryota</taxon>
        <taxon>Fungi</taxon>
        <taxon>Dikarya</taxon>
        <taxon>Ascomycota</taxon>
        <taxon>Pezizomycotina</taxon>
        <taxon>Dothideomycetes</taxon>
        <taxon>Pleosporomycetidae</taxon>
        <taxon>Pleosporales</taxon>
        <taxon>Pleosporineae</taxon>
        <taxon>Pleosporaceae</taxon>
        <taxon>Alternaria</taxon>
        <taxon>Alternaria sect. Alternaria</taxon>
    </lineage>
</organism>
<reference evidence="1" key="1">
    <citation type="submission" date="2020-01" db="EMBL/GenBank/DDBJ databases">
        <authorList>
            <person name="Feng Z.H.Z."/>
        </authorList>
    </citation>
    <scope>NUCLEOTIDE SEQUENCE</scope>
    <source>
        <strain evidence="1">CBS107.38</strain>
    </source>
</reference>
<gene>
    <name evidence="1" type="ORF">GT037_011245</name>
</gene>
<name>A0A8H7EAF7_9PLEO</name>
<sequence length="84" mass="10093">MVLLSSMGIACKSLMKTSNFRMRYRWWRMDDEELATDRLRSTNRGWVGIADVRRYQQDTYTSMLRLRRGPRLLRSSSRMNDGRQ</sequence>
<dbReference type="Proteomes" id="UP000596902">
    <property type="component" value="Unassembled WGS sequence"/>
</dbReference>
<dbReference type="AlphaFoldDB" id="A0A8H7EAF7"/>